<reference evidence="2" key="1">
    <citation type="submission" date="2018-02" db="EMBL/GenBank/DDBJ databases">
        <authorList>
            <person name="Cohen D.B."/>
            <person name="Kent A.D."/>
        </authorList>
    </citation>
    <scope>NUCLEOTIDE SEQUENCE</scope>
</reference>
<dbReference type="SUPFAM" id="SSF53098">
    <property type="entry name" value="Ribonuclease H-like"/>
    <property type="match status" value="1"/>
</dbReference>
<dbReference type="InterPro" id="IPR036397">
    <property type="entry name" value="RNaseH_sf"/>
</dbReference>
<dbReference type="GO" id="GO:0004523">
    <property type="term" value="F:RNA-DNA hybrid ribonuclease activity"/>
    <property type="evidence" value="ECO:0007669"/>
    <property type="project" value="InterPro"/>
</dbReference>
<dbReference type="PANTHER" id="PTHR48475">
    <property type="entry name" value="RIBONUCLEASE H"/>
    <property type="match status" value="1"/>
</dbReference>
<dbReference type="CDD" id="cd09279">
    <property type="entry name" value="RNase_HI_like"/>
    <property type="match status" value="1"/>
</dbReference>
<gene>
    <name evidence="2" type="ORF">FSB_LOCUS3157</name>
</gene>
<dbReference type="InterPro" id="IPR012337">
    <property type="entry name" value="RNaseH-like_sf"/>
</dbReference>
<dbReference type="GO" id="GO:0003676">
    <property type="term" value="F:nucleic acid binding"/>
    <property type="evidence" value="ECO:0007669"/>
    <property type="project" value="InterPro"/>
</dbReference>
<dbReference type="InterPro" id="IPR002156">
    <property type="entry name" value="RNaseH_domain"/>
</dbReference>
<protein>
    <recommendedName>
        <fullName evidence="1">RNase H type-1 domain-containing protein</fullName>
    </recommendedName>
</protein>
<name>A0A2N9EKH9_FAGSY</name>
<dbReference type="PROSITE" id="PS50879">
    <property type="entry name" value="RNASE_H_1"/>
    <property type="match status" value="1"/>
</dbReference>
<feature type="domain" description="RNase H type-1" evidence="1">
    <location>
        <begin position="72"/>
        <end position="201"/>
    </location>
</feature>
<dbReference type="Gene3D" id="3.30.420.10">
    <property type="entry name" value="Ribonuclease H-like superfamily/Ribonuclease H"/>
    <property type="match status" value="1"/>
</dbReference>
<dbReference type="PANTHER" id="PTHR48475:SF2">
    <property type="entry name" value="RIBONUCLEASE H"/>
    <property type="match status" value="1"/>
</dbReference>
<organism evidence="2">
    <name type="scientific">Fagus sylvatica</name>
    <name type="common">Beechnut</name>
    <dbReference type="NCBI Taxonomy" id="28930"/>
    <lineage>
        <taxon>Eukaryota</taxon>
        <taxon>Viridiplantae</taxon>
        <taxon>Streptophyta</taxon>
        <taxon>Embryophyta</taxon>
        <taxon>Tracheophyta</taxon>
        <taxon>Spermatophyta</taxon>
        <taxon>Magnoliopsida</taxon>
        <taxon>eudicotyledons</taxon>
        <taxon>Gunneridae</taxon>
        <taxon>Pentapetalae</taxon>
        <taxon>rosids</taxon>
        <taxon>fabids</taxon>
        <taxon>Fagales</taxon>
        <taxon>Fagaceae</taxon>
        <taxon>Fagus</taxon>
    </lineage>
</organism>
<dbReference type="EMBL" id="OIVN01000151">
    <property type="protein sequence ID" value="SPC75275.1"/>
    <property type="molecule type" value="Genomic_DNA"/>
</dbReference>
<proteinExistence type="predicted"/>
<sequence length="293" mass="32879">MVVLTEHPLKALLRSADFSRCITKWGAQLGAYDIKYQPRTSIKGQVLVDFIAEFTPMDREPSERNQVLPIQQTTKWKLYIDGASNSRGLGLGIVLTAPQGQLMEQAVRLGFLASNNVAEYEALLHSLRNAIALSADLHHVYCDSQLAVNQISGEYATKDDNMLAYLVEAKRLLREFKSVQVDPVSKDLNGHANSLASLASDVTPELRRIISVSVQDFPSVGREINSGVCTNNQAASWMSPILAYLKNDELPEERREADRIRRIAPRYWVSRDGHLYRKSHSGPYFRCVHPDTV</sequence>
<evidence type="ECO:0000313" key="2">
    <source>
        <dbReference type="EMBL" id="SPC75275.1"/>
    </source>
</evidence>
<accession>A0A2N9EKH9</accession>
<dbReference type="AlphaFoldDB" id="A0A2N9EKH9"/>
<evidence type="ECO:0000259" key="1">
    <source>
        <dbReference type="PROSITE" id="PS50879"/>
    </source>
</evidence>
<dbReference type="Pfam" id="PF13456">
    <property type="entry name" value="RVT_3"/>
    <property type="match status" value="1"/>
</dbReference>